<feature type="region of interest" description="Disordered" evidence="1">
    <location>
        <begin position="72"/>
        <end position="110"/>
    </location>
</feature>
<name>A0AAV4EST7_9GAST</name>
<evidence type="ECO:0000256" key="1">
    <source>
        <dbReference type="SAM" id="MobiDB-lite"/>
    </source>
</evidence>
<reference evidence="2 3" key="1">
    <citation type="journal article" date="2021" name="Elife">
        <title>Chloroplast acquisition without the gene transfer in kleptoplastic sea slugs, Plakobranchus ocellatus.</title>
        <authorList>
            <person name="Maeda T."/>
            <person name="Takahashi S."/>
            <person name="Yoshida T."/>
            <person name="Shimamura S."/>
            <person name="Takaki Y."/>
            <person name="Nagai Y."/>
            <person name="Toyoda A."/>
            <person name="Suzuki Y."/>
            <person name="Arimoto A."/>
            <person name="Ishii H."/>
            <person name="Satoh N."/>
            <person name="Nishiyama T."/>
            <person name="Hasebe M."/>
            <person name="Maruyama T."/>
            <person name="Minagawa J."/>
            <person name="Obokata J."/>
            <person name="Shigenobu S."/>
        </authorList>
    </citation>
    <scope>NUCLEOTIDE SEQUENCE [LARGE SCALE GENOMIC DNA]</scope>
</reference>
<protein>
    <submittedName>
        <fullName evidence="2">Uncharacterized protein</fullName>
    </submittedName>
</protein>
<dbReference type="Proteomes" id="UP000762676">
    <property type="component" value="Unassembled WGS sequence"/>
</dbReference>
<evidence type="ECO:0000313" key="2">
    <source>
        <dbReference type="EMBL" id="GFR63645.1"/>
    </source>
</evidence>
<organism evidence="2 3">
    <name type="scientific">Elysia marginata</name>
    <dbReference type="NCBI Taxonomy" id="1093978"/>
    <lineage>
        <taxon>Eukaryota</taxon>
        <taxon>Metazoa</taxon>
        <taxon>Spiralia</taxon>
        <taxon>Lophotrochozoa</taxon>
        <taxon>Mollusca</taxon>
        <taxon>Gastropoda</taxon>
        <taxon>Heterobranchia</taxon>
        <taxon>Euthyneura</taxon>
        <taxon>Panpulmonata</taxon>
        <taxon>Sacoglossa</taxon>
        <taxon>Placobranchoidea</taxon>
        <taxon>Plakobranchidae</taxon>
        <taxon>Elysia</taxon>
    </lineage>
</organism>
<dbReference type="AlphaFoldDB" id="A0AAV4EST7"/>
<sequence>MEDEKLDGVDVFIYLGGYHKQRGSSKGRPKETDTESPPSLLRAEEDIFQDIAEQQDNTSEPSVLQQQMYETNHQHYTGRKSSVIPIDFRRNNTTATTDGGRDEEKKGEMD</sequence>
<dbReference type="EMBL" id="BMAT01003861">
    <property type="protein sequence ID" value="GFR63645.1"/>
    <property type="molecule type" value="Genomic_DNA"/>
</dbReference>
<keyword evidence="3" id="KW-1185">Reference proteome</keyword>
<accession>A0AAV4EST7</accession>
<evidence type="ECO:0000313" key="3">
    <source>
        <dbReference type="Proteomes" id="UP000762676"/>
    </source>
</evidence>
<comment type="caution">
    <text evidence="2">The sequence shown here is derived from an EMBL/GenBank/DDBJ whole genome shotgun (WGS) entry which is preliminary data.</text>
</comment>
<proteinExistence type="predicted"/>
<feature type="compositionally biased region" description="Basic and acidic residues" evidence="1">
    <location>
        <begin position="99"/>
        <end position="110"/>
    </location>
</feature>
<gene>
    <name evidence="2" type="ORF">ElyMa_001900600</name>
</gene>
<feature type="region of interest" description="Disordered" evidence="1">
    <location>
        <begin position="17"/>
        <end position="40"/>
    </location>
</feature>